<dbReference type="AlphaFoldDB" id="A0A1H6JNK0"/>
<sequence length="220" mass="22807">MKLSQIVATVSLVIASGCLVNAYAAEHGSIDKVLGSASVGSNQHYDDISLVNGSVKMASNSSAKTVSTVNGSIALRDNVKLHSASTVNGSIESGSGLQVADELSTVNGKILPGSNAVIGGNVTTVNGDIVLDNSQAGRDVTTVNGDIKLTGKTVVKGDVVYKPRGKKKAFFGWNNSNKPTLYIGADAVVEGNIILQQEVELQIENPAMQAKVVQQINDGR</sequence>
<evidence type="ECO:0000256" key="1">
    <source>
        <dbReference type="SAM" id="SignalP"/>
    </source>
</evidence>
<dbReference type="OrthoDB" id="6321858at2"/>
<dbReference type="RefSeq" id="WP_092790004.1">
    <property type="nucleotide sequence ID" value="NZ_FNXF01000002.1"/>
</dbReference>
<reference evidence="3" key="1">
    <citation type="submission" date="2016-10" db="EMBL/GenBank/DDBJ databases">
        <authorList>
            <person name="Varghese N."/>
            <person name="Submissions S."/>
        </authorList>
    </citation>
    <scope>NUCLEOTIDE SEQUENCE [LARGE SCALE GENOMIC DNA]</scope>
    <source>
        <strain evidence="3">DSM 17616</strain>
    </source>
</reference>
<feature type="chain" id="PRO_5011553527" description="Polymer-forming protein" evidence="1">
    <location>
        <begin position="25"/>
        <end position="220"/>
    </location>
</feature>
<evidence type="ECO:0008006" key="4">
    <source>
        <dbReference type="Google" id="ProtNLM"/>
    </source>
</evidence>
<dbReference type="PROSITE" id="PS51257">
    <property type="entry name" value="PROKAR_LIPOPROTEIN"/>
    <property type="match status" value="1"/>
</dbReference>
<gene>
    <name evidence="2" type="ORF">SAMN05660691_00560</name>
</gene>
<keyword evidence="1" id="KW-0732">Signal</keyword>
<protein>
    <recommendedName>
        <fullName evidence="4">Polymer-forming protein</fullName>
    </recommendedName>
</protein>
<organism evidence="2 3">
    <name type="scientific">Rheinheimera pacifica</name>
    <dbReference type="NCBI Taxonomy" id="173990"/>
    <lineage>
        <taxon>Bacteria</taxon>
        <taxon>Pseudomonadati</taxon>
        <taxon>Pseudomonadota</taxon>
        <taxon>Gammaproteobacteria</taxon>
        <taxon>Chromatiales</taxon>
        <taxon>Chromatiaceae</taxon>
        <taxon>Rheinheimera</taxon>
    </lineage>
</organism>
<dbReference type="EMBL" id="FNXF01000002">
    <property type="protein sequence ID" value="SEH63985.1"/>
    <property type="molecule type" value="Genomic_DNA"/>
</dbReference>
<feature type="signal peptide" evidence="1">
    <location>
        <begin position="1"/>
        <end position="24"/>
    </location>
</feature>
<dbReference type="STRING" id="173990.SAMN05660691_00560"/>
<evidence type="ECO:0000313" key="2">
    <source>
        <dbReference type="EMBL" id="SEH63985.1"/>
    </source>
</evidence>
<keyword evidence="3" id="KW-1185">Reference proteome</keyword>
<evidence type="ECO:0000313" key="3">
    <source>
        <dbReference type="Proteomes" id="UP000199371"/>
    </source>
</evidence>
<dbReference type="Proteomes" id="UP000199371">
    <property type="component" value="Unassembled WGS sequence"/>
</dbReference>
<name>A0A1H6JNK0_9GAMM</name>
<proteinExistence type="predicted"/>
<accession>A0A1H6JNK0</accession>
<dbReference type="Gene3D" id="2.160.10.10">
    <property type="entry name" value="Hexapeptide repeat proteins"/>
    <property type="match status" value="1"/>
</dbReference>